<dbReference type="InterPro" id="IPR003995">
    <property type="entry name" value="RTX_toxin_determinant-A"/>
</dbReference>
<dbReference type="RefSeq" id="WP_123170729.1">
    <property type="nucleotide sequence ID" value="NZ_CP026100.1"/>
</dbReference>
<dbReference type="EMBL" id="CP026100">
    <property type="protein sequence ID" value="AYV46207.1"/>
    <property type="molecule type" value="Genomic_DNA"/>
</dbReference>
<dbReference type="InterPro" id="IPR001343">
    <property type="entry name" value="Hemolysn_Ca-bd"/>
</dbReference>
<dbReference type="SUPFAM" id="SSF51294">
    <property type="entry name" value="Hedgehog/intein (Hint) domain"/>
    <property type="match status" value="1"/>
</dbReference>
<keyword evidence="6" id="KW-0843">Virulence</keyword>
<keyword evidence="8" id="KW-0812">Transmembrane</keyword>
<dbReference type="PRINTS" id="PR01488">
    <property type="entry name" value="RTXTOXINA"/>
</dbReference>
<dbReference type="PROSITE" id="PS00330">
    <property type="entry name" value="HEMOLYSIN_CALCIUM"/>
    <property type="match status" value="6"/>
</dbReference>
<keyword evidence="7 8" id="KW-0472">Membrane</keyword>
<dbReference type="InterPro" id="IPR018511">
    <property type="entry name" value="Hemolysin-typ_Ca-bd_CS"/>
</dbReference>
<evidence type="ECO:0000256" key="4">
    <source>
        <dbReference type="ARBA" id="ARBA00022656"/>
    </source>
</evidence>
<organism evidence="9 10">
    <name type="scientific">Caulobacter flavus</name>
    <dbReference type="NCBI Taxonomy" id="1679497"/>
    <lineage>
        <taxon>Bacteria</taxon>
        <taxon>Pseudomonadati</taxon>
        <taxon>Pseudomonadota</taxon>
        <taxon>Alphaproteobacteria</taxon>
        <taxon>Caulobacterales</taxon>
        <taxon>Caulobacteraceae</taxon>
        <taxon>Caulobacter</taxon>
    </lineage>
</organism>
<evidence type="ECO:0000256" key="1">
    <source>
        <dbReference type="ARBA" id="ARBA00004370"/>
    </source>
</evidence>
<keyword evidence="10" id="KW-1185">Reference proteome</keyword>
<evidence type="ECO:0000256" key="8">
    <source>
        <dbReference type="SAM" id="Phobius"/>
    </source>
</evidence>
<evidence type="ECO:0000256" key="7">
    <source>
        <dbReference type="ARBA" id="ARBA00023136"/>
    </source>
</evidence>
<keyword evidence="8" id="KW-1133">Transmembrane helix</keyword>
<dbReference type="InterPro" id="IPR006141">
    <property type="entry name" value="Intein_N"/>
</dbReference>
<evidence type="ECO:0000256" key="6">
    <source>
        <dbReference type="ARBA" id="ARBA00023026"/>
    </source>
</evidence>
<evidence type="ECO:0000313" key="10">
    <source>
        <dbReference type="Proteomes" id="UP000281192"/>
    </source>
</evidence>
<dbReference type="PANTHER" id="PTHR38340:SF1">
    <property type="entry name" value="S-LAYER PROTEIN"/>
    <property type="match status" value="1"/>
</dbReference>
<reference evidence="9 10" key="1">
    <citation type="submission" date="2018-01" db="EMBL/GenBank/DDBJ databases">
        <title>Complete genome sequence of Caulobacter flavus RHGG3.</title>
        <authorList>
            <person name="Yang E."/>
        </authorList>
    </citation>
    <scope>NUCLEOTIDE SEQUENCE [LARGE SCALE GENOMIC DNA]</scope>
    <source>
        <strain evidence="9 10">RHGG3</strain>
    </source>
</reference>
<dbReference type="InterPro" id="IPR050557">
    <property type="entry name" value="RTX_toxin/Mannuronan_C5-epim"/>
</dbReference>
<dbReference type="CDD" id="cd00081">
    <property type="entry name" value="Hint"/>
    <property type="match status" value="1"/>
</dbReference>
<evidence type="ECO:0000256" key="5">
    <source>
        <dbReference type="ARBA" id="ARBA00022737"/>
    </source>
</evidence>
<comment type="subcellular location">
    <subcellularLocation>
        <location evidence="1">Membrane</location>
    </subcellularLocation>
    <subcellularLocation>
        <location evidence="2">Secreted</location>
    </subcellularLocation>
</comment>
<evidence type="ECO:0000256" key="3">
    <source>
        <dbReference type="ARBA" id="ARBA00022525"/>
    </source>
</evidence>
<dbReference type="PRINTS" id="PR00313">
    <property type="entry name" value="CABNDNGRPT"/>
</dbReference>
<accession>A0ABN5QGZ9</accession>
<keyword evidence="4" id="KW-0800">Toxin</keyword>
<dbReference type="InterPro" id="IPR030934">
    <property type="entry name" value="Intein_C"/>
</dbReference>
<dbReference type="PROSITE" id="PS50818">
    <property type="entry name" value="INTEIN_C_TER"/>
    <property type="match status" value="1"/>
</dbReference>
<dbReference type="PROSITE" id="PS50817">
    <property type="entry name" value="INTEIN_N_TER"/>
    <property type="match status" value="1"/>
</dbReference>
<protein>
    <recommendedName>
        <fullName evidence="11">Intein C-terminal splicing domain-containing protein</fullName>
    </recommendedName>
</protein>
<proteinExistence type="predicted"/>
<dbReference type="PANTHER" id="PTHR38340">
    <property type="entry name" value="S-LAYER PROTEIN"/>
    <property type="match status" value="1"/>
</dbReference>
<gene>
    <name evidence="9" type="ORF">C1707_08035</name>
</gene>
<dbReference type="Gene3D" id="2.170.16.10">
    <property type="entry name" value="Hedgehog/Intein (Hint) domain"/>
    <property type="match status" value="1"/>
</dbReference>
<dbReference type="Proteomes" id="UP000281192">
    <property type="component" value="Chromosome"/>
</dbReference>
<evidence type="ECO:0000313" key="9">
    <source>
        <dbReference type="EMBL" id="AYV46207.1"/>
    </source>
</evidence>
<dbReference type="Pfam" id="PF00353">
    <property type="entry name" value="HemolysinCabind"/>
    <property type="match status" value="7"/>
</dbReference>
<keyword evidence="3" id="KW-0964">Secreted</keyword>
<feature type="transmembrane region" description="Helical" evidence="8">
    <location>
        <begin position="792"/>
        <end position="817"/>
    </location>
</feature>
<sequence>MAKRNPATEVPAFLKALNAYAGRVNLVAQTPEKGAQLIHAFTQRYFGNDPGMGVFRIDNPGADPLIFKHAVVKGIKKYIGLLPFDAGVEIGYDPQTGGVYLAMEGSYKSQGGKATVTVAGTEPFDLNIHAFAGFDVEYKNLAKMGLKVFSSPLDQSISIEYSLSAFGIGKTAAVLVGRDDYLITSTLEGWIRDTINLNGIPQVSSRKYQDLIVKRMLVNIQNAERARVNYDLSADLAAQIFLTTQTRNTSNTIRLPWADGKTVEYRVERTRDRVTGAATLKVSFFDESIRSVLGMPGEVRTEAFYQFDQKTGLMLGRSYKYTRLSDGVLFIDLAGNGQVQQATPDLLQAFRRRTDSFCFLAGVGVLMADGSLKPIEDVRVGDRVRSFDKDGVLTPSTVVEVYPGQTHEWLKLPNGVEVTAGHAFLTANGDFQPVGEMVRAGVGGVDAEGGAVDLTGAETVSSETAVPVYNFEVDLTHTYIAGGLRVHNTSRPPPLSDEPGMWSPAKQISNGVYEYTTVDQNGAWTYRTHDVDGDGVVDYTTYEVERAGGWKERGRLDRGEDGPVATVLQEIPPVRFADFAQALGSALGSYLGKGNVATSVAASTVLGAVGQNIGQLIDLKHGVDLGFHANGEIKKAFGDFNHDLGQAFQGAVAGQIGSYLSLELGKALGLSGFGAELFQSVGGTITSTIIGNAMNGRALFEGLRAAEAFGTSTSAAAAGGYSAGVMGSAIGSFFGSKLGSMVVPVRTQAGAALSSLGSTLGTIAFGSGTSAGIVSTFAAAIHAQLAASFGRIAASIIVPGIGAFIGFVIGALIGNLFGRKKPKVPTASAETVLQLPYARYEVGSIVTANGGNRALVTSMATLARDTLNGVIGMVAYTDDTAYVSNLNGYSTTQVYGHTGNQIYVKVNGIQKNFGSSDEAVGYGTAVAIKNTKIVGGDIFAKRAIANSQATDITALASDLNLAAEYRRYLESRYEINALIAASPTTEFAAGWLIELNSISELGLGKWSASDFYGGLRGFLDSFDLKGQGVGYENVRIHAVGGGAEIQARKSGSEGLFSVLSQAKDGPGDNDVLNARFGENLAGWDMATWGVANYVRGVNLSADWSGNGNDVFWTHVGGATSAGALVDNRSDWIVSIAGVAYEASVQAAEHRSTTQLLMEFYDANRQLIGTTYMNGQGLEGGAYQGNLANFNIISGTATAPPGTAYRRLNMRMVTTGESDPYAFFTQPTSRVANAAVADWTSDGEIVGISDMSLVGYTITNPGATTSGNDFIDQRLAVGGVTIDDTHSVWVEQYDYYWNGWDYEQVDNSYWSTGDGGDDIFVGGAGGDALYGRSGWDWLDGRGGNDHLDGGDGNDTLIGRDGDDTLLGGAGDDYLSGGQGTDGLHGGAGNDVLVDGVGSEVLQGGDGNDTFLIAEDATFNWFWGGDGDFNGDPNGKDTISAERLSFGVAFDIDYRPPDWNGHPDGYAANAATRAAVVTDSITGAWVTSEGLLSIENATGSNYDDRIYGTSGDNVLMGLDGDDELYGRDGNDVLEGGAGADLLVGGGYFDTASYSRSSHGVEVDLSTGLAMGGDAEGDTLQEIENLRGSNAADVLTGNFFHNRLEGLGGDDWLVATNGEDVYDGGEGLDFVDYSTGFASGTSTYQVWVEDGYWERDQWDNSQYWVVTGGHYETQTSTVSALTITLGGYGQVRGVDGTVSNHSFIGIEGVIGTAYADSIGGGASDDTIVGGGGADYLYGGAGADTYVMYRNDGADTIVEDNTGWNVLSFGGDIKFSELWFGTAGGANGWLDVGVRGYSAQARIGGNFAQRNNTKIKSLASHDGGALDLGSIDFGRGGTDGADTINGTTSYFDLIAAYDGADYITGSGTAWEDKGNVIIAGRGNDTISTSGGDDQFAFDRGDGFDTIIDAGGEDTIVFGASVTAEDVIYQVVGNDLYIAARNASNPNLTASQAADWIKIQGGGVKYMVYDGYSNTLMYESLNTVEYVMVGGSSIDLRKLDLAWTQSVSYNYDYAYPIALDLDGDGLNLSAVDSSEVVVRTAGGGVSRIGWVGPTDGFLAVDRNGDGAINRLSELSFVQDKPGATSDLEGLRTWDTNGDGLLDKNDRDFSKILLFVDANQNGRSTAKELRTLEEAGIAAINLGGVATGQTRALTTESFVQNTISFIWADGRTGEGYDVALARRVLGSVGYDAGGYQAEWGAKDEDGELGRLSNDPKATAKAARIKAKKGLLEAIGASYDEVKAAAQLDFSDHDRVDASIAKRWKKMSASEQASWLTGQETAGKVRLISAGQAEANGLNAAAKARQDVVEQGYAQAGATVAASGPGQAAAAGQAAGPGGLGVGFGAADLGLSIAGGEPLDAGPAYGGAAGQADAWWRQDAGGGLLGGGSLGARLAAMDAEPGRGLGRLASGIVDADLLQRQALLRQAMAGFGGQSGGGAAVWTRDGASTQVPLAASAGLKAQTTLTA</sequence>
<name>A0ABN5QGZ9_9CAUL</name>
<evidence type="ECO:0000256" key="2">
    <source>
        <dbReference type="ARBA" id="ARBA00004613"/>
    </source>
</evidence>
<evidence type="ECO:0008006" key="11">
    <source>
        <dbReference type="Google" id="ProtNLM"/>
    </source>
</evidence>
<feature type="transmembrane region" description="Helical" evidence="8">
    <location>
        <begin position="760"/>
        <end position="780"/>
    </location>
</feature>
<dbReference type="InterPro" id="IPR036844">
    <property type="entry name" value="Hint_dom_sf"/>
</dbReference>
<dbReference type="SUPFAM" id="SSF51120">
    <property type="entry name" value="beta-Roll"/>
    <property type="match status" value="5"/>
</dbReference>
<dbReference type="InterPro" id="IPR011049">
    <property type="entry name" value="Serralysin-like_metalloprot_C"/>
</dbReference>
<dbReference type="Gene3D" id="2.150.10.10">
    <property type="entry name" value="Serralysin-like metalloprotease, C-terminal"/>
    <property type="match status" value="3"/>
</dbReference>
<keyword evidence="5" id="KW-0677">Repeat</keyword>